<evidence type="ECO:0000313" key="2">
    <source>
        <dbReference type="Proteomes" id="UP000471031"/>
    </source>
</evidence>
<name>A0A845LGR7_HELGE</name>
<evidence type="ECO:0000313" key="1">
    <source>
        <dbReference type="EMBL" id="MZP42663.1"/>
    </source>
</evidence>
<proteinExistence type="predicted"/>
<dbReference type="Proteomes" id="UP000471031">
    <property type="component" value="Unassembled WGS sequence"/>
</dbReference>
<accession>A0A845LGR7</accession>
<reference evidence="1 2" key="1">
    <citation type="submission" date="2020-01" db="EMBL/GenBank/DDBJ databases">
        <title>Whole genome sequence of Heliobacterium gestii DSM 11169.</title>
        <authorList>
            <person name="Kyndt J.A."/>
            <person name="Meyer T.E."/>
        </authorList>
    </citation>
    <scope>NUCLEOTIDE SEQUENCE [LARGE SCALE GENOMIC DNA]</scope>
    <source>
        <strain evidence="1 2">DSM 11169</strain>
    </source>
</reference>
<protein>
    <submittedName>
        <fullName evidence="1">Uncharacterized protein</fullName>
    </submittedName>
</protein>
<organism evidence="1 2">
    <name type="scientific">Heliomicrobium gestii</name>
    <name type="common">Heliobacterium gestii</name>
    <dbReference type="NCBI Taxonomy" id="2699"/>
    <lineage>
        <taxon>Bacteria</taxon>
        <taxon>Bacillati</taxon>
        <taxon>Bacillota</taxon>
        <taxon>Clostridia</taxon>
        <taxon>Eubacteriales</taxon>
        <taxon>Heliobacteriaceae</taxon>
        <taxon>Heliomicrobium</taxon>
    </lineage>
</organism>
<sequence length="79" mass="8154">MKLLLVGAAACTVDARAVDACAVDAYAIDVCAIDAYAIDVCSVDAWAAGAPPVLATRWLAPADASGGCDRRMHPSHPIW</sequence>
<keyword evidence="2" id="KW-1185">Reference proteome</keyword>
<dbReference type="AlphaFoldDB" id="A0A845LGR7"/>
<dbReference type="EMBL" id="WXEX01000004">
    <property type="protein sequence ID" value="MZP42663.1"/>
    <property type="molecule type" value="Genomic_DNA"/>
</dbReference>
<dbReference type="RefSeq" id="WP_161261217.1">
    <property type="nucleotide sequence ID" value="NZ_JAFBDC010000003.1"/>
</dbReference>
<gene>
    <name evidence="1" type="ORF">GTO89_06375</name>
</gene>
<comment type="caution">
    <text evidence="1">The sequence shown here is derived from an EMBL/GenBank/DDBJ whole genome shotgun (WGS) entry which is preliminary data.</text>
</comment>